<proteinExistence type="predicted"/>
<evidence type="ECO:0000313" key="2">
    <source>
        <dbReference type="Proteomes" id="UP000757435"/>
    </source>
</evidence>
<evidence type="ECO:0000313" key="1">
    <source>
        <dbReference type="EMBL" id="MBW4661071.1"/>
    </source>
</evidence>
<organism evidence="1 2">
    <name type="scientific">Drouetiella hepatica Uher 2000/2452</name>
    <dbReference type="NCBI Taxonomy" id="904376"/>
    <lineage>
        <taxon>Bacteria</taxon>
        <taxon>Bacillati</taxon>
        <taxon>Cyanobacteriota</taxon>
        <taxon>Cyanophyceae</taxon>
        <taxon>Oculatellales</taxon>
        <taxon>Oculatellaceae</taxon>
        <taxon>Drouetiella</taxon>
    </lineage>
</organism>
<dbReference type="EMBL" id="JAHHHD010000029">
    <property type="protein sequence ID" value="MBW4661071.1"/>
    <property type="molecule type" value="Genomic_DNA"/>
</dbReference>
<comment type="caution">
    <text evidence="1">The sequence shown here is derived from an EMBL/GenBank/DDBJ whole genome shotgun (WGS) entry which is preliminary data.</text>
</comment>
<protein>
    <submittedName>
        <fullName evidence="1">Uncharacterized protein</fullName>
    </submittedName>
</protein>
<dbReference type="Proteomes" id="UP000757435">
    <property type="component" value="Unassembled WGS sequence"/>
</dbReference>
<sequence>MNYEESDAIEPIARKLRSIFPDDSDDALLSEATEIYIETVKPVGSNYSEIKAISIS</sequence>
<accession>A0A951UNS1</accession>
<gene>
    <name evidence="1" type="ORF">KME15_20545</name>
</gene>
<dbReference type="AlphaFoldDB" id="A0A951UNS1"/>
<reference evidence="1" key="1">
    <citation type="submission" date="2021-05" db="EMBL/GenBank/DDBJ databases">
        <authorList>
            <person name="Pietrasiak N."/>
            <person name="Ward R."/>
            <person name="Stajich J.E."/>
            <person name="Kurbessoian T."/>
        </authorList>
    </citation>
    <scope>NUCLEOTIDE SEQUENCE</scope>
    <source>
        <strain evidence="1">UHER 2000/2452</strain>
    </source>
</reference>
<reference evidence="1" key="2">
    <citation type="journal article" date="2022" name="Microbiol. Resour. Announc.">
        <title>Metagenome Sequencing to Explore Phylogenomics of Terrestrial Cyanobacteria.</title>
        <authorList>
            <person name="Ward R.D."/>
            <person name="Stajich J.E."/>
            <person name="Johansen J.R."/>
            <person name="Huntemann M."/>
            <person name="Clum A."/>
            <person name="Foster B."/>
            <person name="Foster B."/>
            <person name="Roux S."/>
            <person name="Palaniappan K."/>
            <person name="Varghese N."/>
            <person name="Mukherjee S."/>
            <person name="Reddy T.B.K."/>
            <person name="Daum C."/>
            <person name="Copeland A."/>
            <person name="Chen I.A."/>
            <person name="Ivanova N.N."/>
            <person name="Kyrpides N.C."/>
            <person name="Shapiro N."/>
            <person name="Eloe-Fadrosh E.A."/>
            <person name="Pietrasiak N."/>
        </authorList>
    </citation>
    <scope>NUCLEOTIDE SEQUENCE</scope>
    <source>
        <strain evidence="1">UHER 2000/2452</strain>
    </source>
</reference>
<name>A0A951UNS1_9CYAN</name>